<gene>
    <name evidence="1" type="primary">anmK</name>
    <name evidence="2" type="ORF">HMPREF9465_01636</name>
</gene>
<keyword evidence="1" id="KW-0418">Kinase</keyword>
<dbReference type="EMBL" id="ADMG01000037">
    <property type="protein sequence ID" value="EKB30589.1"/>
    <property type="molecule type" value="Genomic_DNA"/>
</dbReference>
<sequence length="367" mass="38553">MTERITIGLMSGTSLDGTDAVAMAFDGRVMRSLGHSSLAFPPNLRAALAALTLPGPDEIERMGEASVALARHYAEATGLLLARTGLSPADVAALGVHGQTIRHRPQKGFTLQLNHPALVAELTGIDVVADLRSRDVAAGGEGAPLVPAFHAECFTGDVPRVVLNIGGIANISVLPARSESPTILGGDTGPGNMLIDTWTQRITGALYDRDGRWAASGRVSTTLLDDLLSEPYFALPIPKSTGRELFSPAWLDARLCGHESLPPEDVARTLVELTARTITNTVARFAPDAAELYVCGGGVYNKTLMQAIASHFPGLTATTEALGVPPMEVEAAAFAWLAERFLASLPGNLPAVTRAAGPRILGALYPR</sequence>
<comment type="catalytic activity">
    <reaction evidence="1">
        <text>1,6-anhydro-N-acetyl-beta-muramate + ATP + H2O = N-acetyl-D-muramate 6-phosphate + ADP + H(+)</text>
        <dbReference type="Rhea" id="RHEA:24952"/>
        <dbReference type="ChEBI" id="CHEBI:15377"/>
        <dbReference type="ChEBI" id="CHEBI:15378"/>
        <dbReference type="ChEBI" id="CHEBI:30616"/>
        <dbReference type="ChEBI" id="CHEBI:58690"/>
        <dbReference type="ChEBI" id="CHEBI:58722"/>
        <dbReference type="ChEBI" id="CHEBI:456216"/>
        <dbReference type="EC" id="2.7.1.170"/>
    </reaction>
</comment>
<dbReference type="eggNOG" id="COG2377">
    <property type="taxonomic scope" value="Bacteria"/>
</dbReference>
<keyword evidence="1" id="KW-0119">Carbohydrate metabolism</keyword>
<evidence type="ECO:0000313" key="3">
    <source>
        <dbReference type="Proteomes" id="UP000005835"/>
    </source>
</evidence>
<dbReference type="OrthoDB" id="9763949at2"/>
<dbReference type="AlphaFoldDB" id="K1KFT7"/>
<comment type="similarity">
    <text evidence="1">Belongs to the anhydro-N-acetylmuramic acid kinase family.</text>
</comment>
<dbReference type="GO" id="GO:0005524">
    <property type="term" value="F:ATP binding"/>
    <property type="evidence" value="ECO:0007669"/>
    <property type="project" value="UniProtKB-UniRule"/>
</dbReference>
<dbReference type="SUPFAM" id="SSF53067">
    <property type="entry name" value="Actin-like ATPase domain"/>
    <property type="match status" value="1"/>
</dbReference>
<keyword evidence="1" id="KW-0547">Nucleotide-binding</keyword>
<dbReference type="PANTHER" id="PTHR30605">
    <property type="entry name" value="ANHYDRO-N-ACETYLMURAMIC ACID KINASE"/>
    <property type="match status" value="1"/>
</dbReference>
<dbReference type="RefSeq" id="WP_005435914.1">
    <property type="nucleotide sequence ID" value="NZ_JH815518.1"/>
</dbReference>
<name>K1KFT7_9BURK</name>
<dbReference type="GO" id="GO:0016773">
    <property type="term" value="F:phosphotransferase activity, alcohol group as acceptor"/>
    <property type="evidence" value="ECO:0007669"/>
    <property type="project" value="UniProtKB-UniRule"/>
</dbReference>
<accession>K1KFT7</accession>
<comment type="caution">
    <text evidence="2">The sequence shown here is derived from an EMBL/GenBank/DDBJ whole genome shotgun (WGS) entry which is preliminary data.</text>
</comment>
<dbReference type="PATRIC" id="fig|742823.3.peg.1629"/>
<dbReference type="UniPathway" id="UPA00544"/>
<dbReference type="GO" id="GO:0006040">
    <property type="term" value="P:amino sugar metabolic process"/>
    <property type="evidence" value="ECO:0007669"/>
    <property type="project" value="InterPro"/>
</dbReference>
<dbReference type="HAMAP" id="MF_01270">
    <property type="entry name" value="AnhMurNAc_kinase"/>
    <property type="match status" value="1"/>
</dbReference>
<dbReference type="Proteomes" id="UP000005835">
    <property type="component" value="Unassembled WGS sequence"/>
</dbReference>
<dbReference type="CDD" id="cd24050">
    <property type="entry name" value="ASKHA_NBD_ANMK"/>
    <property type="match status" value="1"/>
</dbReference>
<organism evidence="2 3">
    <name type="scientific">Sutterella wadsworthensis 2_1_59BFAA</name>
    <dbReference type="NCBI Taxonomy" id="742823"/>
    <lineage>
        <taxon>Bacteria</taxon>
        <taxon>Pseudomonadati</taxon>
        <taxon>Pseudomonadota</taxon>
        <taxon>Betaproteobacteria</taxon>
        <taxon>Burkholderiales</taxon>
        <taxon>Sutterellaceae</taxon>
        <taxon>Sutterella</taxon>
    </lineage>
</organism>
<dbReference type="STRING" id="742823.HMPREF9465_01636"/>
<dbReference type="EC" id="2.7.1.170" evidence="1"/>
<dbReference type="UniPathway" id="UPA00343"/>
<dbReference type="InterPro" id="IPR043129">
    <property type="entry name" value="ATPase_NBD"/>
</dbReference>
<comment type="pathway">
    <text evidence="1">Cell wall biogenesis; peptidoglycan recycling.</text>
</comment>
<dbReference type="Gene3D" id="3.30.420.40">
    <property type="match status" value="2"/>
</dbReference>
<dbReference type="GO" id="GO:0009254">
    <property type="term" value="P:peptidoglycan turnover"/>
    <property type="evidence" value="ECO:0007669"/>
    <property type="project" value="UniProtKB-UniRule"/>
</dbReference>
<proteinExistence type="inferred from homology"/>
<keyword evidence="3" id="KW-1185">Reference proteome</keyword>
<dbReference type="GO" id="GO:0097175">
    <property type="term" value="P:1,6-anhydro-N-acetyl-beta-muramic acid catabolic process"/>
    <property type="evidence" value="ECO:0007669"/>
    <property type="project" value="UniProtKB-UniRule"/>
</dbReference>
<feature type="binding site" evidence="1">
    <location>
        <begin position="12"/>
        <end position="19"/>
    </location>
    <ligand>
        <name>ATP</name>
        <dbReference type="ChEBI" id="CHEBI:30616"/>
    </ligand>
</feature>
<dbReference type="HOGENOM" id="CLU_038782_0_0_4"/>
<dbReference type="NCBIfam" id="NF007139">
    <property type="entry name" value="PRK09585.1-3"/>
    <property type="match status" value="1"/>
</dbReference>
<comment type="pathway">
    <text evidence="1">Amino-sugar metabolism; 1,6-anhydro-N-acetylmuramate degradation.</text>
</comment>
<evidence type="ECO:0000256" key="1">
    <source>
        <dbReference type="HAMAP-Rule" id="MF_01270"/>
    </source>
</evidence>
<comment type="function">
    <text evidence="1">Catalyzes the specific phosphorylation of 1,6-anhydro-N-acetylmuramic acid (anhMurNAc) with the simultaneous cleavage of the 1,6-anhydro ring, generating MurNAc-6-P. Is required for the utilization of anhMurNAc either imported from the medium or derived from its own cell wall murein, and thus plays a role in cell wall recycling.</text>
</comment>
<keyword evidence="1" id="KW-0067">ATP-binding</keyword>
<evidence type="ECO:0000313" key="2">
    <source>
        <dbReference type="EMBL" id="EKB30589.1"/>
    </source>
</evidence>
<protein>
    <recommendedName>
        <fullName evidence="1">Anhydro-N-acetylmuramic acid kinase</fullName>
        <ecNumber evidence="1">2.7.1.170</ecNumber>
    </recommendedName>
    <alternativeName>
        <fullName evidence="1">AnhMurNAc kinase</fullName>
    </alternativeName>
</protein>
<dbReference type="Pfam" id="PF03702">
    <property type="entry name" value="AnmK"/>
    <property type="match status" value="1"/>
</dbReference>
<dbReference type="InterPro" id="IPR005338">
    <property type="entry name" value="Anhydro_N_Ac-Mur_kinase"/>
</dbReference>
<keyword evidence="1" id="KW-0808">Transferase</keyword>
<dbReference type="GO" id="GO:0016301">
    <property type="term" value="F:kinase activity"/>
    <property type="evidence" value="ECO:0007669"/>
    <property type="project" value="UniProtKB-KW"/>
</dbReference>
<reference evidence="2 3" key="1">
    <citation type="submission" date="2012-05" db="EMBL/GenBank/DDBJ databases">
        <title>The Genome Sequence of Sutterella wadsworthensis 2_1_59BFAA.</title>
        <authorList>
            <consortium name="The Broad Institute Genome Sequencing Platform"/>
            <person name="Earl A."/>
            <person name="Ward D."/>
            <person name="Feldgarden M."/>
            <person name="Gevers D."/>
            <person name="Daigneault M."/>
            <person name="Strauss J."/>
            <person name="Allen-Vercoe E."/>
            <person name="Walker B."/>
            <person name="Young S.K."/>
            <person name="Zeng Q."/>
            <person name="Gargeya S."/>
            <person name="Fitzgerald M."/>
            <person name="Haas B."/>
            <person name="Abouelleil A."/>
            <person name="Alvarado L."/>
            <person name="Arachchi H.M."/>
            <person name="Berlin A.M."/>
            <person name="Chapman S.B."/>
            <person name="Goldberg J."/>
            <person name="Griggs A."/>
            <person name="Gujja S."/>
            <person name="Hansen M."/>
            <person name="Howarth C."/>
            <person name="Imamovic A."/>
            <person name="Larimer J."/>
            <person name="McCowen C."/>
            <person name="Montmayeur A."/>
            <person name="Murphy C."/>
            <person name="Neiman D."/>
            <person name="Pearson M."/>
            <person name="Priest M."/>
            <person name="Roberts A."/>
            <person name="Saif S."/>
            <person name="Shea T."/>
            <person name="Sisk P."/>
            <person name="Sykes S."/>
            <person name="Wortman J."/>
            <person name="Nusbaum C."/>
            <person name="Birren B."/>
        </authorList>
    </citation>
    <scope>NUCLEOTIDE SEQUENCE [LARGE SCALE GENOMIC DNA]</scope>
    <source>
        <strain evidence="2 3">2_1_59BFAA</strain>
    </source>
</reference>
<dbReference type="PANTHER" id="PTHR30605:SF0">
    <property type="entry name" value="ANHYDRO-N-ACETYLMURAMIC ACID KINASE"/>
    <property type="match status" value="1"/>
</dbReference>